<feature type="chain" id="PRO_5040350837" evidence="2">
    <location>
        <begin position="23"/>
        <end position="146"/>
    </location>
</feature>
<proteinExistence type="predicted"/>
<feature type="region of interest" description="Disordered" evidence="1">
    <location>
        <begin position="109"/>
        <end position="146"/>
    </location>
</feature>
<feature type="signal peptide" evidence="2">
    <location>
        <begin position="1"/>
        <end position="22"/>
    </location>
</feature>
<organism evidence="3 4">
    <name type="scientific">Rhodocollybia butyracea</name>
    <dbReference type="NCBI Taxonomy" id="206335"/>
    <lineage>
        <taxon>Eukaryota</taxon>
        <taxon>Fungi</taxon>
        <taxon>Dikarya</taxon>
        <taxon>Basidiomycota</taxon>
        <taxon>Agaricomycotina</taxon>
        <taxon>Agaricomycetes</taxon>
        <taxon>Agaricomycetidae</taxon>
        <taxon>Agaricales</taxon>
        <taxon>Marasmiineae</taxon>
        <taxon>Omphalotaceae</taxon>
        <taxon>Rhodocollybia</taxon>
    </lineage>
</organism>
<accession>A0A9P5Q876</accession>
<sequence>MSKINTWGSIYLLLLFFHLGSCIVLPSDPDAALRTETGREADLLGNVNVTTEDTDGKTTYLETFYWAGIETIPPSKYVRHVRFVCYKYIPKIAEGRNYRHRSILGPPYRGAQRLPNEGTAAVLERRSRPTKDLARETNPIHSEFSP</sequence>
<name>A0A9P5Q876_9AGAR</name>
<dbReference type="Proteomes" id="UP000772434">
    <property type="component" value="Unassembled WGS sequence"/>
</dbReference>
<evidence type="ECO:0000313" key="3">
    <source>
        <dbReference type="EMBL" id="KAF9077051.1"/>
    </source>
</evidence>
<evidence type="ECO:0000256" key="2">
    <source>
        <dbReference type="SAM" id="SignalP"/>
    </source>
</evidence>
<evidence type="ECO:0000313" key="4">
    <source>
        <dbReference type="Proteomes" id="UP000772434"/>
    </source>
</evidence>
<evidence type="ECO:0000256" key="1">
    <source>
        <dbReference type="SAM" id="MobiDB-lite"/>
    </source>
</evidence>
<reference evidence="3" key="1">
    <citation type="submission" date="2020-11" db="EMBL/GenBank/DDBJ databases">
        <authorList>
            <consortium name="DOE Joint Genome Institute"/>
            <person name="Ahrendt S."/>
            <person name="Riley R."/>
            <person name="Andreopoulos W."/>
            <person name="Labutti K."/>
            <person name="Pangilinan J."/>
            <person name="Ruiz-Duenas F.J."/>
            <person name="Barrasa J.M."/>
            <person name="Sanchez-Garcia M."/>
            <person name="Camarero S."/>
            <person name="Miyauchi S."/>
            <person name="Serrano A."/>
            <person name="Linde D."/>
            <person name="Babiker R."/>
            <person name="Drula E."/>
            <person name="Ayuso-Fernandez I."/>
            <person name="Pacheco R."/>
            <person name="Padilla G."/>
            <person name="Ferreira P."/>
            <person name="Barriuso J."/>
            <person name="Kellner H."/>
            <person name="Castanera R."/>
            <person name="Alfaro M."/>
            <person name="Ramirez L."/>
            <person name="Pisabarro A.G."/>
            <person name="Kuo A."/>
            <person name="Tritt A."/>
            <person name="Lipzen A."/>
            <person name="He G."/>
            <person name="Yan M."/>
            <person name="Ng V."/>
            <person name="Cullen D."/>
            <person name="Martin F."/>
            <person name="Rosso M.-N."/>
            <person name="Henrissat B."/>
            <person name="Hibbett D."/>
            <person name="Martinez A.T."/>
            <person name="Grigoriev I.V."/>
        </authorList>
    </citation>
    <scope>NUCLEOTIDE SEQUENCE</scope>
    <source>
        <strain evidence="3">AH 40177</strain>
    </source>
</reference>
<keyword evidence="2" id="KW-0732">Signal</keyword>
<dbReference type="AlphaFoldDB" id="A0A9P5Q876"/>
<keyword evidence="4" id="KW-1185">Reference proteome</keyword>
<protein>
    <submittedName>
        <fullName evidence="3">Uncharacterized protein</fullName>
    </submittedName>
</protein>
<feature type="compositionally biased region" description="Basic and acidic residues" evidence="1">
    <location>
        <begin position="123"/>
        <end position="135"/>
    </location>
</feature>
<comment type="caution">
    <text evidence="3">The sequence shown here is derived from an EMBL/GenBank/DDBJ whole genome shotgun (WGS) entry which is preliminary data.</text>
</comment>
<gene>
    <name evidence="3" type="ORF">BDP27DRAFT_714404</name>
</gene>
<dbReference type="EMBL" id="JADNRY010000005">
    <property type="protein sequence ID" value="KAF9077051.1"/>
    <property type="molecule type" value="Genomic_DNA"/>
</dbReference>